<dbReference type="Pfam" id="PF01753">
    <property type="entry name" value="zf-MYND"/>
    <property type="match status" value="1"/>
</dbReference>
<evidence type="ECO:0000256" key="5">
    <source>
        <dbReference type="SAM" id="MobiDB-lite"/>
    </source>
</evidence>
<dbReference type="PROSITE" id="PS01360">
    <property type="entry name" value="ZF_MYND_1"/>
    <property type="match status" value="1"/>
</dbReference>
<dbReference type="SUPFAM" id="SSF144232">
    <property type="entry name" value="HIT/MYND zinc finger-like"/>
    <property type="match status" value="1"/>
</dbReference>
<feature type="region of interest" description="Disordered" evidence="5">
    <location>
        <begin position="216"/>
        <end position="256"/>
    </location>
</feature>
<dbReference type="EMBL" id="BRYB01002518">
    <property type="protein sequence ID" value="GMI20958.1"/>
    <property type="molecule type" value="Genomic_DNA"/>
</dbReference>
<feature type="compositionally biased region" description="Acidic residues" evidence="5">
    <location>
        <begin position="246"/>
        <end position="256"/>
    </location>
</feature>
<reference evidence="7 8" key="1">
    <citation type="journal article" date="2023" name="Commun. Biol.">
        <title>Genome analysis of Parmales, the sister group of diatoms, reveals the evolutionary specialization of diatoms from phago-mixotrophs to photoautotrophs.</title>
        <authorList>
            <person name="Ban H."/>
            <person name="Sato S."/>
            <person name="Yoshikawa S."/>
            <person name="Yamada K."/>
            <person name="Nakamura Y."/>
            <person name="Ichinomiya M."/>
            <person name="Sato N."/>
            <person name="Blanc-Mathieu R."/>
            <person name="Endo H."/>
            <person name="Kuwata A."/>
            <person name="Ogata H."/>
        </authorList>
    </citation>
    <scope>NUCLEOTIDE SEQUENCE [LARGE SCALE GENOMIC DNA]</scope>
</reference>
<dbReference type="SUPFAM" id="SSF47095">
    <property type="entry name" value="HMG-box"/>
    <property type="match status" value="1"/>
</dbReference>
<dbReference type="Gene3D" id="6.10.140.2220">
    <property type="match status" value="1"/>
</dbReference>
<keyword evidence="2 4" id="KW-0863">Zinc-finger</keyword>
<evidence type="ECO:0000256" key="4">
    <source>
        <dbReference type="PROSITE-ProRule" id="PRU00134"/>
    </source>
</evidence>
<accession>A0ABQ6M795</accession>
<gene>
    <name evidence="7" type="ORF">TeGR_g3914</name>
</gene>
<name>A0ABQ6M795_9STRA</name>
<evidence type="ECO:0000256" key="3">
    <source>
        <dbReference type="ARBA" id="ARBA00022833"/>
    </source>
</evidence>
<dbReference type="InterPro" id="IPR002893">
    <property type="entry name" value="Znf_MYND"/>
</dbReference>
<dbReference type="PROSITE" id="PS50865">
    <property type="entry name" value="ZF_MYND_2"/>
    <property type="match status" value="1"/>
</dbReference>
<evidence type="ECO:0000256" key="2">
    <source>
        <dbReference type="ARBA" id="ARBA00022771"/>
    </source>
</evidence>
<sequence>MEQGLVRGDGTDTLADLGRLPGPRPSEAWYTIFLQLLDATAMEENLGAEEEGRAVTAKPIKKMGKYQVQAGTRFGDISEAFCKGKYEKRRVVYTIPRLGAAPVNPTDYGKSCGELGVANEEEIMAMFGQVPAGCMDLDLEPPAGGKMGLWQSVTLPQGTNVVAVGLQAKPELNGKLGTVTGVQTADMPTGVNTRFSVTFGQSGTFALKRGNLQVVEEGGSKKKKGKGKRKGKGKKAKAKAAAAATPDEDDSDSDVDEENLSFGFVMFVVHAPEDERGEEGQRLRGQGGDAEGEAGKTHPHASMRELMDIQADRWNQISSEEREVWEATAVEHGWEANLTIVRREIIQAAEADAPDGLREVVLARAAGFPDADRARVLRGVTREPEKPKISKKDEDKVKKSLERLGIDSNEIQLDLGFFWFSIKLKLNHDIDDPAEARRRAALEWAMLSDSSRAEWAAEGAREAPRILAKACWSCNYSGPGLKMKKCSGCKEALYCSAECAKKHWKEHKKTCGKKA</sequence>
<evidence type="ECO:0000256" key="1">
    <source>
        <dbReference type="ARBA" id="ARBA00022723"/>
    </source>
</evidence>
<feature type="compositionally biased region" description="Basic and acidic residues" evidence="5">
    <location>
        <begin position="273"/>
        <end position="282"/>
    </location>
</feature>
<proteinExistence type="predicted"/>
<feature type="region of interest" description="Disordered" evidence="5">
    <location>
        <begin position="273"/>
        <end position="298"/>
    </location>
</feature>
<keyword evidence="1" id="KW-0479">Metal-binding</keyword>
<keyword evidence="3" id="KW-0862">Zinc</keyword>
<dbReference type="PANTHER" id="PTHR10237:SF14">
    <property type="entry name" value="MYND-TYPE DOMAIN-CONTAINING PROTEIN"/>
    <property type="match status" value="1"/>
</dbReference>
<organism evidence="7 8">
    <name type="scientific">Tetraparma gracilis</name>
    <dbReference type="NCBI Taxonomy" id="2962635"/>
    <lineage>
        <taxon>Eukaryota</taxon>
        <taxon>Sar</taxon>
        <taxon>Stramenopiles</taxon>
        <taxon>Ochrophyta</taxon>
        <taxon>Bolidophyceae</taxon>
        <taxon>Parmales</taxon>
        <taxon>Triparmaceae</taxon>
        <taxon>Tetraparma</taxon>
    </lineage>
</organism>
<dbReference type="InterPro" id="IPR024119">
    <property type="entry name" value="TF_DEAF-1"/>
</dbReference>
<dbReference type="PANTHER" id="PTHR10237">
    <property type="entry name" value="DEFORMED EPIDERMAL AUTOREGULATORY FACTOR 1 HOMOLOG SUPPRESSIN"/>
    <property type="match status" value="1"/>
</dbReference>
<feature type="compositionally biased region" description="Basic residues" evidence="5">
    <location>
        <begin position="221"/>
        <end position="238"/>
    </location>
</feature>
<comment type="caution">
    <text evidence="7">The sequence shown here is derived from an EMBL/GenBank/DDBJ whole genome shotgun (WGS) entry which is preliminary data.</text>
</comment>
<evidence type="ECO:0000313" key="8">
    <source>
        <dbReference type="Proteomes" id="UP001165060"/>
    </source>
</evidence>
<protein>
    <recommendedName>
        <fullName evidence="6">MYND-type domain-containing protein</fullName>
    </recommendedName>
</protein>
<evidence type="ECO:0000313" key="7">
    <source>
        <dbReference type="EMBL" id="GMI20958.1"/>
    </source>
</evidence>
<feature type="domain" description="MYND-type" evidence="6">
    <location>
        <begin position="471"/>
        <end position="511"/>
    </location>
</feature>
<dbReference type="Proteomes" id="UP001165060">
    <property type="component" value="Unassembled WGS sequence"/>
</dbReference>
<evidence type="ECO:0000259" key="6">
    <source>
        <dbReference type="PROSITE" id="PS50865"/>
    </source>
</evidence>
<keyword evidence="8" id="KW-1185">Reference proteome</keyword>
<dbReference type="InterPro" id="IPR036910">
    <property type="entry name" value="HMG_box_dom_sf"/>
</dbReference>